<name>A0A6A6YND1_9PEZI</name>
<feature type="transmembrane region" description="Helical" evidence="15">
    <location>
        <begin position="135"/>
        <end position="154"/>
    </location>
</feature>
<keyword evidence="13 16" id="KW-0326">Glycosidase</keyword>
<evidence type="ECO:0000256" key="2">
    <source>
        <dbReference type="ARBA" id="ARBA00004922"/>
    </source>
</evidence>
<dbReference type="GO" id="GO:0016020">
    <property type="term" value="C:membrane"/>
    <property type="evidence" value="ECO:0007669"/>
    <property type="project" value="InterPro"/>
</dbReference>
<organism evidence="16">
    <name type="scientific">Mytilinidion resinicola</name>
    <dbReference type="NCBI Taxonomy" id="574789"/>
    <lineage>
        <taxon>Eukaryota</taxon>
        <taxon>Fungi</taxon>
        <taxon>Dikarya</taxon>
        <taxon>Ascomycota</taxon>
        <taxon>Pezizomycotina</taxon>
        <taxon>Dothideomycetes</taxon>
        <taxon>Pleosporomycetidae</taxon>
        <taxon>Mytilinidiales</taxon>
        <taxon>Mytilinidiaceae</taxon>
        <taxon>Mytilinidion</taxon>
    </lineage>
</organism>
<dbReference type="GeneID" id="54463786"/>
<dbReference type="OrthoDB" id="8118055at2759"/>
<evidence type="ECO:0000256" key="7">
    <source>
        <dbReference type="ARBA" id="ARBA00023157"/>
    </source>
</evidence>
<accession>A0A6A6YND1</accession>
<keyword evidence="17" id="KW-1185">Reference proteome</keyword>
<feature type="active site" evidence="10">
    <location>
        <position position="413"/>
    </location>
</feature>
<feature type="compositionally biased region" description="Basic and acidic residues" evidence="14">
    <location>
        <begin position="707"/>
        <end position="717"/>
    </location>
</feature>
<keyword evidence="5 13" id="KW-0378">Hydrolase</keyword>
<dbReference type="Proteomes" id="UP000504636">
    <property type="component" value="Unplaced"/>
</dbReference>
<dbReference type="GO" id="GO:0005783">
    <property type="term" value="C:endoplasmic reticulum"/>
    <property type="evidence" value="ECO:0007669"/>
    <property type="project" value="TreeGrafter"/>
</dbReference>
<evidence type="ECO:0000256" key="9">
    <source>
        <dbReference type="ARBA" id="ARBA00048605"/>
    </source>
</evidence>
<evidence type="ECO:0000256" key="6">
    <source>
        <dbReference type="ARBA" id="ARBA00022837"/>
    </source>
</evidence>
<dbReference type="EC" id="3.2.1.-" evidence="13"/>
<dbReference type="GO" id="GO:0036503">
    <property type="term" value="P:ERAD pathway"/>
    <property type="evidence" value="ECO:0007669"/>
    <property type="project" value="UniProtKB-ARBA"/>
</dbReference>
<reference evidence="16 18" key="1">
    <citation type="journal article" date="2020" name="Stud. Mycol.">
        <title>101 Dothideomycetes genomes: a test case for predicting lifestyles and emergence of pathogens.</title>
        <authorList>
            <person name="Haridas S."/>
            <person name="Albert R."/>
            <person name="Binder M."/>
            <person name="Bloem J."/>
            <person name="Labutti K."/>
            <person name="Salamov A."/>
            <person name="Andreopoulos B."/>
            <person name="Baker S."/>
            <person name="Barry K."/>
            <person name="Bills G."/>
            <person name="Bluhm B."/>
            <person name="Cannon C."/>
            <person name="Castanera R."/>
            <person name="Culley D."/>
            <person name="Daum C."/>
            <person name="Ezra D."/>
            <person name="Gonzalez J."/>
            <person name="Henrissat B."/>
            <person name="Kuo A."/>
            <person name="Liang C."/>
            <person name="Lipzen A."/>
            <person name="Lutzoni F."/>
            <person name="Magnuson J."/>
            <person name="Mondo S."/>
            <person name="Nolan M."/>
            <person name="Ohm R."/>
            <person name="Pangilinan J."/>
            <person name="Park H.-J."/>
            <person name="Ramirez L."/>
            <person name="Alfaro M."/>
            <person name="Sun H."/>
            <person name="Tritt A."/>
            <person name="Yoshinaga Y."/>
            <person name="Zwiers L.-H."/>
            <person name="Turgeon B."/>
            <person name="Goodwin S."/>
            <person name="Spatafora J."/>
            <person name="Crous P."/>
            <person name="Grigoriev I."/>
        </authorList>
    </citation>
    <scope>NUCLEOTIDE SEQUENCE</scope>
    <source>
        <strain evidence="16 18">CBS 304.34</strain>
    </source>
</reference>
<comment type="catalytic activity">
    <reaction evidence="9">
        <text>N(4)-(alpha-D-Man-(1-&gt;2)-alpha-D-Man-(1-&gt;2)-alpha-D-Man-(1-&gt;3)-[alpha-D-Man-(1-&gt;2)-alpha-D-Man-(1-&gt;3)-[alpha-D-Man-(1-&gt;2)-alpha-D-Man-(1-&gt;6)]-alpha-D-Man-(1-&gt;6)]-beta-D-Man-(1-&gt;4)-beta-D-GlcNAc-(1-&gt;4)-beta-D-GlcNAc)-L-asparaginyl-[protein] (N-glucan mannose isomer 9A1,2,3B1,2,3) + 4 H2O = N(4)-(alpha-D-Man-(1-&gt;3)-[alpha-D-Man-(1-&gt;3)-[alpha-D-Man-(1-&gt;6)]-alpha-D-Man-(1-&gt;6)]-beta-D-Man-(1-&gt;4)-beta-D-GlcNAc-(1-&gt;4)-beta-D-GlcNAc)-L-asparaginyl-[protein] (N-glucan mannose isomer 5A1,2) + 4 beta-D-mannose</text>
        <dbReference type="Rhea" id="RHEA:56008"/>
        <dbReference type="Rhea" id="RHEA-COMP:14356"/>
        <dbReference type="Rhea" id="RHEA-COMP:14367"/>
        <dbReference type="ChEBI" id="CHEBI:15377"/>
        <dbReference type="ChEBI" id="CHEBI:28563"/>
        <dbReference type="ChEBI" id="CHEBI:59087"/>
        <dbReference type="ChEBI" id="CHEBI:139493"/>
        <dbReference type="EC" id="3.2.1.113"/>
    </reaction>
</comment>
<dbReference type="AlphaFoldDB" id="A0A6A6YND1"/>
<reference evidence="18" key="2">
    <citation type="submission" date="2020-04" db="EMBL/GenBank/DDBJ databases">
        <authorList>
            <consortium name="NCBI Genome Project"/>
        </authorList>
    </citation>
    <scope>NUCLEOTIDE SEQUENCE</scope>
    <source>
        <strain evidence="18">CBS 304.34</strain>
    </source>
</reference>
<dbReference type="PRINTS" id="PR00747">
    <property type="entry name" value="GLYHDRLASE47"/>
</dbReference>
<dbReference type="InterPro" id="IPR050749">
    <property type="entry name" value="Glycosyl_Hydrolase_47"/>
</dbReference>
<evidence type="ECO:0000256" key="5">
    <source>
        <dbReference type="ARBA" id="ARBA00022801"/>
    </source>
</evidence>
<keyword evidence="15" id="KW-1133">Transmembrane helix</keyword>
<dbReference type="SUPFAM" id="SSF48225">
    <property type="entry name" value="Seven-hairpin glycosidases"/>
    <property type="match status" value="1"/>
</dbReference>
<feature type="disulfide bond" evidence="12">
    <location>
        <begin position="480"/>
        <end position="523"/>
    </location>
</feature>
<evidence type="ECO:0000256" key="10">
    <source>
        <dbReference type="PIRSR" id="PIRSR601382-1"/>
    </source>
</evidence>
<dbReference type="GO" id="GO:0005975">
    <property type="term" value="P:carbohydrate metabolic process"/>
    <property type="evidence" value="ECO:0007669"/>
    <property type="project" value="InterPro"/>
</dbReference>
<dbReference type="EMBL" id="MU003700">
    <property type="protein sequence ID" value="KAF2810396.1"/>
    <property type="molecule type" value="Genomic_DNA"/>
</dbReference>
<evidence type="ECO:0000256" key="15">
    <source>
        <dbReference type="SAM" id="Phobius"/>
    </source>
</evidence>
<dbReference type="Gene3D" id="1.50.10.10">
    <property type="match status" value="1"/>
</dbReference>
<protein>
    <recommendedName>
        <fullName evidence="13">alpha-1,2-Mannosidase</fullName>
        <ecNumber evidence="13">3.2.1.-</ecNumber>
    </recommendedName>
</protein>
<comment type="cofactor">
    <cofactor evidence="1 11">
        <name>Ca(2+)</name>
        <dbReference type="ChEBI" id="CHEBI:29108"/>
    </cofactor>
</comment>
<dbReference type="PANTHER" id="PTHR11742:SF55">
    <property type="entry name" value="ENDOPLASMIC RETICULUM MANNOSYL-OLIGOSACCHARIDE 1,2-ALPHA-MANNOSIDASE"/>
    <property type="match status" value="1"/>
</dbReference>
<keyword evidence="7 12" id="KW-1015">Disulfide bond</keyword>
<dbReference type="Pfam" id="PF01532">
    <property type="entry name" value="Glyco_hydro_47"/>
    <property type="match status" value="1"/>
</dbReference>
<evidence type="ECO:0000256" key="4">
    <source>
        <dbReference type="ARBA" id="ARBA00022723"/>
    </source>
</evidence>
<keyword evidence="15" id="KW-0472">Membrane</keyword>
<feature type="region of interest" description="Disordered" evidence="14">
    <location>
        <begin position="696"/>
        <end position="717"/>
    </location>
</feature>
<feature type="active site" evidence="10">
    <location>
        <position position="587"/>
    </location>
</feature>
<evidence type="ECO:0000256" key="14">
    <source>
        <dbReference type="SAM" id="MobiDB-lite"/>
    </source>
</evidence>
<proteinExistence type="inferred from homology"/>
<dbReference type="PANTHER" id="PTHR11742">
    <property type="entry name" value="MANNOSYL-OLIGOSACCHARIDE ALPHA-1,2-MANNOSIDASE-RELATED"/>
    <property type="match status" value="1"/>
</dbReference>
<evidence type="ECO:0000256" key="3">
    <source>
        <dbReference type="ARBA" id="ARBA00007658"/>
    </source>
</evidence>
<comment type="pathway">
    <text evidence="2">Protein modification; protein glycosylation.</text>
</comment>
<evidence type="ECO:0000256" key="8">
    <source>
        <dbReference type="ARBA" id="ARBA00047669"/>
    </source>
</evidence>
<dbReference type="InterPro" id="IPR036026">
    <property type="entry name" value="Seven-hairpin_glycosidases"/>
</dbReference>
<evidence type="ECO:0000256" key="12">
    <source>
        <dbReference type="PIRSR" id="PIRSR601382-3"/>
    </source>
</evidence>
<feature type="binding site" evidence="11">
    <location>
        <position position="675"/>
    </location>
    <ligand>
        <name>Ca(2+)</name>
        <dbReference type="ChEBI" id="CHEBI:29108"/>
    </ligand>
</feature>
<comment type="similarity">
    <text evidence="3 13">Belongs to the glycosyl hydrolase 47 family.</text>
</comment>
<dbReference type="InterPro" id="IPR001382">
    <property type="entry name" value="Glyco_hydro_47"/>
</dbReference>
<keyword evidence="15" id="KW-0812">Transmembrane</keyword>
<dbReference type="GO" id="GO:0004571">
    <property type="term" value="F:mannosyl-oligosaccharide 1,2-alpha-mannosidase activity"/>
    <property type="evidence" value="ECO:0007669"/>
    <property type="project" value="UniProtKB-EC"/>
</dbReference>
<evidence type="ECO:0000256" key="1">
    <source>
        <dbReference type="ARBA" id="ARBA00001913"/>
    </source>
</evidence>
<dbReference type="UniPathway" id="UPA00378"/>
<evidence type="ECO:0000256" key="13">
    <source>
        <dbReference type="RuleBase" id="RU361193"/>
    </source>
</evidence>
<dbReference type="GO" id="GO:0005509">
    <property type="term" value="F:calcium ion binding"/>
    <property type="evidence" value="ECO:0007669"/>
    <property type="project" value="InterPro"/>
</dbReference>
<keyword evidence="4 11" id="KW-0479">Metal-binding</keyword>
<evidence type="ECO:0000313" key="16">
    <source>
        <dbReference type="EMBL" id="KAF2810396.1"/>
    </source>
</evidence>
<feature type="active site" description="Proton donor" evidence="10">
    <location>
        <position position="268"/>
    </location>
</feature>
<evidence type="ECO:0000313" key="17">
    <source>
        <dbReference type="Proteomes" id="UP000504636"/>
    </source>
</evidence>
<reference evidence="18" key="3">
    <citation type="submission" date="2025-04" db="UniProtKB">
        <authorList>
            <consortium name="RefSeq"/>
        </authorList>
    </citation>
    <scope>IDENTIFICATION</scope>
    <source>
        <strain evidence="18">CBS 304.34</strain>
    </source>
</reference>
<sequence length="735" mass="82417">MNTRDPFNLRTGSTAFNLLQHSAARAATYTRQAGQQALEAGKQAFEDTGFAEGMSFAVPRNVPTFNDPSGVRRLEDSVWGSSGQSRFGGSSSGNGSVAEAISGVFGEKGLPMYKDKPYNYGTSMRKKKWFRTKRVPGTIFFLIVAYFYWFGWPWSGGDSKKKGSGGGSSWGFFSAVEEKVDWEERRESVRDAFKLSWKAYEDHGWGYDEYHPSSKSGRHMATGGLGWIIVDALDTMMLMNLTRELGHARQWISTSLTYDKDQDVNTFETTIRMLGGLLSAHYLQGTLPGMKPAEGSNDEDLYLEKASDLADRLLSAYESNSGVPYASVNLKTLKGIPSHADGGASSTAEATSLQLEMKYLAFLTGEATYWEKAEKVMQVVDNNGARDGLLPIFIYADQGIFRSNEIRLGSRGDSYYEYLIKQYYQTAKQEPIYLEMWDEALAGVRKHLITYSQPSNFTVLAERPSGLSGHISPKMDHLVCFMPGTIALGATGGLTVEEAKKLPSWSTKQEEEMELAVELMKTCWGMYKVTATGLAPEIAHFNIYDPPQMMRHGVLKGPETLDPADDADWKQDYIIKPADTHNLQRPETVESLFYMWRITGDEKYRNWGWEMFQSFVKHTLLEDGAGFSSIGDVNQIPPPSRDNMESFWLAETLKYFYLLFGPNDILPLSEVVLNTEAHPLPVFQPDKKRFKTGWTRIPRDPNGNLHPPEKTQEEVKKEVTKTVLVENEVASESAT</sequence>
<evidence type="ECO:0000256" key="11">
    <source>
        <dbReference type="PIRSR" id="PIRSR601382-2"/>
    </source>
</evidence>
<dbReference type="RefSeq" id="XP_033577360.1">
    <property type="nucleotide sequence ID" value="XM_033722893.1"/>
</dbReference>
<dbReference type="InterPro" id="IPR012341">
    <property type="entry name" value="6hp_glycosidase-like_sf"/>
</dbReference>
<feature type="active site" description="Proton donor" evidence="10">
    <location>
        <position position="537"/>
    </location>
</feature>
<evidence type="ECO:0000313" key="18">
    <source>
        <dbReference type="RefSeq" id="XP_033577360.1"/>
    </source>
</evidence>
<gene>
    <name evidence="16 18" type="ORF">BDZ99DRAFT_488198</name>
</gene>
<comment type="catalytic activity">
    <reaction evidence="8">
        <text>N(4)-(alpha-D-Man-(1-&gt;2)-alpha-D-Man-(1-&gt;2)-alpha-D-Man-(1-&gt;3)-[alpha-D-Man-(1-&gt;3)-[alpha-D-Man-(1-&gt;2)-alpha-D-Man-(1-&gt;6)]-alpha-D-Man-(1-&gt;6)]-beta-D-Man-(1-&gt;4)-beta-D-GlcNAc-(1-&gt;4)-beta-D-GlcNAc)-L-asparaginyl-[protein] (N-glucan mannose isomer 8A1,2,3B1,3) + 3 H2O = N(4)-(alpha-D-Man-(1-&gt;3)-[alpha-D-Man-(1-&gt;3)-[alpha-D-Man-(1-&gt;6)]-alpha-D-Man-(1-&gt;6)]-beta-D-Man-(1-&gt;4)-beta-D-GlcNAc-(1-&gt;4)-beta-D-GlcNAc)-L-asparaginyl-[protein] (N-glucan mannose isomer 5A1,2) + 3 beta-D-mannose</text>
        <dbReference type="Rhea" id="RHEA:56028"/>
        <dbReference type="Rhea" id="RHEA-COMP:14358"/>
        <dbReference type="Rhea" id="RHEA-COMP:14367"/>
        <dbReference type="ChEBI" id="CHEBI:15377"/>
        <dbReference type="ChEBI" id="CHEBI:28563"/>
        <dbReference type="ChEBI" id="CHEBI:59087"/>
        <dbReference type="ChEBI" id="CHEBI:60628"/>
        <dbReference type="EC" id="3.2.1.113"/>
    </reaction>
</comment>
<keyword evidence="6 11" id="KW-0106">Calcium</keyword>